<dbReference type="SMART" id="SM00321">
    <property type="entry name" value="WSC"/>
    <property type="match status" value="1"/>
</dbReference>
<dbReference type="EMBL" id="CP099422">
    <property type="protein sequence ID" value="USW53564.1"/>
    <property type="molecule type" value="Genomic_DNA"/>
</dbReference>
<accession>A0A9Q9EKR9</accession>
<evidence type="ECO:0000256" key="1">
    <source>
        <dbReference type="SAM" id="SignalP"/>
    </source>
</evidence>
<dbReference type="Proteomes" id="UP001056384">
    <property type="component" value="Chromosome 5"/>
</dbReference>
<feature type="chain" id="PRO_5040319436" evidence="1">
    <location>
        <begin position="17"/>
        <end position="506"/>
    </location>
</feature>
<evidence type="ECO:0000313" key="4">
    <source>
        <dbReference type="Proteomes" id="UP001056384"/>
    </source>
</evidence>
<feature type="signal peptide" evidence="1">
    <location>
        <begin position="1"/>
        <end position="16"/>
    </location>
</feature>
<keyword evidence="4" id="KW-1185">Reference proteome</keyword>
<keyword evidence="3" id="KW-0378">Hydrolase</keyword>
<protein>
    <submittedName>
        <fullName evidence="3">Carbohydrate-binding WSC, alpha/Beta hydrolase</fullName>
    </submittedName>
</protein>
<gene>
    <name evidence="3" type="ORF">Slin15195_G068830</name>
</gene>
<evidence type="ECO:0000259" key="2">
    <source>
        <dbReference type="PROSITE" id="PS51212"/>
    </source>
</evidence>
<sequence>MRFLTTLALSASAALAQQYQGDIISASLPTVPGAEVAFFKIADPSGQNDDVTLVNYYSHGTDGGRIVESKIQRAVIVIAGLQRDCNNYENDMLNSLKVATAADANINVDTVAVISPCFPNGNDKNYMYPWTDGLAAGQGSQSSALVWSGSQWSAGATNQYPRSSRNISSFDVLDQLIAYYDDATLFPNLKQIVLAGHSMGGQMLQRYAAVSQASFTRPVTYWIGNPDSYAWLSTDRPLSTAECDTYDEYRAGYTDYASYGGTLDYSGALVASGRDAILANFQTKQIAYARALLDHGDHSSDCGANTTGASRHERFFYYISAFPPSCEDSTSANCDTVDLINVSHDNGQMFNSPAGQARLFHDNFYGDGSRAYDFGYPRAQAGDDPFPDPAQEGTSGVTINGNWNGWTYQGCWTDQQPKTAAALETLLYDNAGNSIEGCTSGCQGAGWAIAGLQNGSQCFCGNALRGESAVAVVDSTCRLACPGNGAEMCGGASRLSVFSAAYPVFQ</sequence>
<feature type="domain" description="WSC" evidence="2">
    <location>
        <begin position="405"/>
        <end position="501"/>
    </location>
</feature>
<keyword evidence="1" id="KW-0732">Signal</keyword>
<name>A0A9Q9EKR9_9PEZI</name>
<dbReference type="GO" id="GO:0016787">
    <property type="term" value="F:hydrolase activity"/>
    <property type="evidence" value="ECO:0007669"/>
    <property type="project" value="UniProtKB-KW"/>
</dbReference>
<dbReference type="Pfam" id="PF01822">
    <property type="entry name" value="WSC"/>
    <property type="match status" value="1"/>
</dbReference>
<reference evidence="3" key="1">
    <citation type="submission" date="2022-06" db="EMBL/GenBank/DDBJ databases">
        <title>Complete genome sequences of two strains of the flax pathogen Septoria linicola.</title>
        <authorList>
            <person name="Lapalu N."/>
            <person name="Simon A."/>
            <person name="Demenou B."/>
            <person name="Paumier D."/>
            <person name="Guillot M.-P."/>
            <person name="Gout L."/>
            <person name="Valade R."/>
        </authorList>
    </citation>
    <scope>NUCLEOTIDE SEQUENCE</scope>
    <source>
        <strain evidence="3">SE15195</strain>
    </source>
</reference>
<dbReference type="SUPFAM" id="SSF53474">
    <property type="entry name" value="alpha/beta-Hydrolases"/>
    <property type="match status" value="1"/>
</dbReference>
<dbReference type="PROSITE" id="PS51212">
    <property type="entry name" value="WSC"/>
    <property type="match status" value="1"/>
</dbReference>
<dbReference type="InterPro" id="IPR002889">
    <property type="entry name" value="WSC_carb-bd"/>
</dbReference>
<dbReference type="InterPro" id="IPR029058">
    <property type="entry name" value="AB_hydrolase_fold"/>
</dbReference>
<dbReference type="PANTHER" id="PTHR35560:SF3">
    <property type="entry name" value="PEPTIDASE S9 PROLYL OLIGOPEPTIDASE CATALYTIC DOMAIN-CONTAINING PROTEIN"/>
    <property type="match status" value="1"/>
</dbReference>
<dbReference type="AlphaFoldDB" id="A0A9Q9EKR9"/>
<evidence type="ECO:0000313" key="3">
    <source>
        <dbReference type="EMBL" id="USW53564.1"/>
    </source>
</evidence>
<organism evidence="3 4">
    <name type="scientific">Septoria linicola</name>
    <dbReference type="NCBI Taxonomy" id="215465"/>
    <lineage>
        <taxon>Eukaryota</taxon>
        <taxon>Fungi</taxon>
        <taxon>Dikarya</taxon>
        <taxon>Ascomycota</taxon>
        <taxon>Pezizomycotina</taxon>
        <taxon>Dothideomycetes</taxon>
        <taxon>Dothideomycetidae</taxon>
        <taxon>Mycosphaerellales</taxon>
        <taxon>Mycosphaerellaceae</taxon>
        <taxon>Septoria</taxon>
    </lineage>
</organism>
<dbReference type="PANTHER" id="PTHR35560">
    <property type="entry name" value="BLL0132 PROTEIN"/>
    <property type="match status" value="1"/>
</dbReference>
<dbReference type="OrthoDB" id="2019572at2759"/>
<proteinExistence type="predicted"/>
<dbReference type="Gene3D" id="3.40.50.1820">
    <property type="entry name" value="alpha/beta hydrolase"/>
    <property type="match status" value="1"/>
</dbReference>